<accession>A0A182UAU4</accession>
<evidence type="ECO:0000313" key="3">
    <source>
        <dbReference type="Proteomes" id="UP000075902"/>
    </source>
</evidence>
<sequence>MLVDSVGSRSGRPAAGATDSPPLPAGSSTPGVTSASVQPPTAAAVAAAVGPPPAPPAVRSTRSRIGFGMNPSSSSSSAVATSMTWSQNDTLFFLVRPAAGSTSDLLAAAAAAAAAAPLLSVCWTTWFSISTSRISSCIWLWAMSYRGLGSCIRYTMPMSRGQSTTSSPLPEERSALGTVSGASVAAGCGGGGGGDVERAFAFCCWSASSSPLMPVRTFGGCAADCDCSCCPTESLICSKPARSRLLAAVAGSPRLPAANGTSSTVGSGTVAAPTAAAARTIESTSSVGGGGGRSCGFAGDCSWCTTAQVVMMVWHESSLMLVLELIVERFETFASWKGLMPDGGWAAAAASVTYSRCRRLTPFSGSFCICSIEGEEEAEEEEPYGAPFG</sequence>
<feature type="compositionally biased region" description="Low complexity" evidence="1">
    <location>
        <begin position="33"/>
        <end position="49"/>
    </location>
</feature>
<reference evidence="2" key="2">
    <citation type="submission" date="2020-05" db="UniProtKB">
        <authorList>
            <consortium name="EnsemblMetazoa"/>
        </authorList>
    </citation>
    <scope>IDENTIFICATION</scope>
    <source>
        <strain evidence="2">CM1001059</strain>
    </source>
</reference>
<evidence type="ECO:0000256" key="1">
    <source>
        <dbReference type="SAM" id="MobiDB-lite"/>
    </source>
</evidence>
<dbReference type="Proteomes" id="UP000075902">
    <property type="component" value="Unassembled WGS sequence"/>
</dbReference>
<keyword evidence="3" id="KW-1185">Reference proteome</keyword>
<feature type="region of interest" description="Disordered" evidence="1">
    <location>
        <begin position="1"/>
        <end position="73"/>
    </location>
</feature>
<name>A0A182UAU4_9DIPT</name>
<dbReference type="AlphaFoldDB" id="A0A182UAU4"/>
<dbReference type="VEuPathDB" id="VectorBase:AMEC017055"/>
<proteinExistence type="predicted"/>
<evidence type="ECO:0000313" key="2">
    <source>
        <dbReference type="EnsemblMetazoa" id="AMEC017055-PA"/>
    </source>
</evidence>
<protein>
    <submittedName>
        <fullName evidence="2">Uncharacterized protein</fullName>
    </submittedName>
</protein>
<dbReference type="EnsemblMetazoa" id="AMEC017055-RA">
    <property type="protein sequence ID" value="AMEC017055-PA"/>
    <property type="gene ID" value="AMEC017055"/>
</dbReference>
<reference evidence="3" key="1">
    <citation type="submission" date="2014-01" db="EMBL/GenBank/DDBJ databases">
        <title>The Genome Sequence of Anopheles melas CM1001059_A (V2).</title>
        <authorList>
            <consortium name="The Broad Institute Genomics Platform"/>
            <person name="Neafsey D.E."/>
            <person name="Besansky N."/>
            <person name="Howell P."/>
            <person name="Walton C."/>
            <person name="Young S.K."/>
            <person name="Zeng Q."/>
            <person name="Gargeya S."/>
            <person name="Fitzgerald M."/>
            <person name="Haas B."/>
            <person name="Abouelleil A."/>
            <person name="Allen A.W."/>
            <person name="Alvarado L."/>
            <person name="Arachchi H.M."/>
            <person name="Berlin A.M."/>
            <person name="Chapman S.B."/>
            <person name="Gainer-Dewar J."/>
            <person name="Goldberg J."/>
            <person name="Griggs A."/>
            <person name="Gujja S."/>
            <person name="Hansen M."/>
            <person name="Howarth C."/>
            <person name="Imamovic A."/>
            <person name="Ireland A."/>
            <person name="Larimer J."/>
            <person name="McCowan C."/>
            <person name="Murphy C."/>
            <person name="Pearson M."/>
            <person name="Poon T.W."/>
            <person name="Priest M."/>
            <person name="Roberts A."/>
            <person name="Saif S."/>
            <person name="Shea T."/>
            <person name="Sisk P."/>
            <person name="Sykes S."/>
            <person name="Wortman J."/>
            <person name="Nusbaum C."/>
            <person name="Birren B."/>
        </authorList>
    </citation>
    <scope>NUCLEOTIDE SEQUENCE [LARGE SCALE GENOMIC DNA]</scope>
    <source>
        <strain evidence="3">CM1001059</strain>
    </source>
</reference>
<organism evidence="2 3">
    <name type="scientific">Anopheles melas</name>
    <dbReference type="NCBI Taxonomy" id="34690"/>
    <lineage>
        <taxon>Eukaryota</taxon>
        <taxon>Metazoa</taxon>
        <taxon>Ecdysozoa</taxon>
        <taxon>Arthropoda</taxon>
        <taxon>Hexapoda</taxon>
        <taxon>Insecta</taxon>
        <taxon>Pterygota</taxon>
        <taxon>Neoptera</taxon>
        <taxon>Endopterygota</taxon>
        <taxon>Diptera</taxon>
        <taxon>Nematocera</taxon>
        <taxon>Culicoidea</taxon>
        <taxon>Culicidae</taxon>
        <taxon>Anophelinae</taxon>
        <taxon>Anopheles</taxon>
    </lineage>
</organism>